<gene>
    <name evidence="1" type="ORF">C7999DRAFT_37726</name>
</gene>
<dbReference type="Proteomes" id="UP001303647">
    <property type="component" value="Unassembled WGS sequence"/>
</dbReference>
<sequence>MQRTRALGSLKDLFPRLHQPLPLDKRESQRLLETIKASFRKQLDEEHGWIASDGDKDSPRLKMATAQTARAGSVPSSASARPTDRHMRAILDNPLFTTRVEAPKPKEMSVNGLEAHKAVFRKAVSRGLVTLNTAQGFLMHIDSVAFRPSAEKPAVDDPWLRSQLPDTGAGLLVLQWLRSSGQERDLRFLANANFTNILVRFLVAEGLDDVIFAWLRRLMRPNADKTEPTYLAAKNLLGRFVYAKQTRDLESAYTSILKAATIAEEKQCPPAVLKYAWCVLANETTLHHDKQTIPPAHIFDQFVALGQTLNPGAQFMAQLSLRHPVDPTSDPAVEFLQSKRAWRVNDAQNPVTLRYLRHVHRLAVDTAQHLAQANQVEEASRLFNFVREKISLFTDPKELDLVGDLEPA</sequence>
<dbReference type="EMBL" id="MU857606">
    <property type="protein sequence ID" value="KAK4251400.1"/>
    <property type="molecule type" value="Genomic_DNA"/>
</dbReference>
<keyword evidence="2" id="KW-1185">Reference proteome</keyword>
<reference evidence="1" key="1">
    <citation type="journal article" date="2023" name="Mol. Phylogenet. Evol.">
        <title>Genome-scale phylogeny and comparative genomics of the fungal order Sordariales.</title>
        <authorList>
            <person name="Hensen N."/>
            <person name="Bonometti L."/>
            <person name="Westerberg I."/>
            <person name="Brannstrom I.O."/>
            <person name="Guillou S."/>
            <person name="Cros-Aarteil S."/>
            <person name="Calhoun S."/>
            <person name="Haridas S."/>
            <person name="Kuo A."/>
            <person name="Mondo S."/>
            <person name="Pangilinan J."/>
            <person name="Riley R."/>
            <person name="LaButti K."/>
            <person name="Andreopoulos B."/>
            <person name="Lipzen A."/>
            <person name="Chen C."/>
            <person name="Yan M."/>
            <person name="Daum C."/>
            <person name="Ng V."/>
            <person name="Clum A."/>
            <person name="Steindorff A."/>
            <person name="Ohm R.A."/>
            <person name="Martin F."/>
            <person name="Silar P."/>
            <person name="Natvig D.O."/>
            <person name="Lalanne C."/>
            <person name="Gautier V."/>
            <person name="Ament-Velasquez S.L."/>
            <person name="Kruys A."/>
            <person name="Hutchinson M.I."/>
            <person name="Powell A.J."/>
            <person name="Barry K."/>
            <person name="Miller A.N."/>
            <person name="Grigoriev I.V."/>
            <person name="Debuchy R."/>
            <person name="Gladieux P."/>
            <person name="Hiltunen Thoren M."/>
            <person name="Johannesson H."/>
        </authorList>
    </citation>
    <scope>NUCLEOTIDE SEQUENCE</scope>
    <source>
        <strain evidence="1">CBS 359.72</strain>
    </source>
</reference>
<reference evidence="1" key="2">
    <citation type="submission" date="2023-05" db="EMBL/GenBank/DDBJ databases">
        <authorList>
            <consortium name="Lawrence Berkeley National Laboratory"/>
            <person name="Steindorff A."/>
            <person name="Hensen N."/>
            <person name="Bonometti L."/>
            <person name="Westerberg I."/>
            <person name="Brannstrom I.O."/>
            <person name="Guillou S."/>
            <person name="Cros-Aarteil S."/>
            <person name="Calhoun S."/>
            <person name="Haridas S."/>
            <person name="Kuo A."/>
            <person name="Mondo S."/>
            <person name="Pangilinan J."/>
            <person name="Riley R."/>
            <person name="Labutti K."/>
            <person name="Andreopoulos B."/>
            <person name="Lipzen A."/>
            <person name="Chen C."/>
            <person name="Yanf M."/>
            <person name="Daum C."/>
            <person name="Ng V."/>
            <person name="Clum A."/>
            <person name="Ohm R."/>
            <person name="Martin F."/>
            <person name="Silar P."/>
            <person name="Natvig D."/>
            <person name="Lalanne C."/>
            <person name="Gautier V."/>
            <person name="Ament-Velasquez S.L."/>
            <person name="Kruys A."/>
            <person name="Hutchinson M.I."/>
            <person name="Powell A.J."/>
            <person name="Barry K."/>
            <person name="Miller A.N."/>
            <person name="Grigoriev I.V."/>
            <person name="Debuchy R."/>
            <person name="Gladieux P."/>
            <person name="Thoren M.H."/>
            <person name="Johannesson H."/>
        </authorList>
    </citation>
    <scope>NUCLEOTIDE SEQUENCE</scope>
    <source>
        <strain evidence="1">CBS 359.72</strain>
    </source>
</reference>
<accession>A0AAN7CZT3</accession>
<comment type="caution">
    <text evidence="1">The sequence shown here is derived from an EMBL/GenBank/DDBJ whole genome shotgun (WGS) entry which is preliminary data.</text>
</comment>
<evidence type="ECO:0000313" key="2">
    <source>
        <dbReference type="Proteomes" id="UP001303647"/>
    </source>
</evidence>
<proteinExistence type="predicted"/>
<protein>
    <submittedName>
        <fullName evidence="1">Uncharacterized protein</fullName>
    </submittedName>
</protein>
<organism evidence="1 2">
    <name type="scientific">Corynascus novoguineensis</name>
    <dbReference type="NCBI Taxonomy" id="1126955"/>
    <lineage>
        <taxon>Eukaryota</taxon>
        <taxon>Fungi</taxon>
        <taxon>Dikarya</taxon>
        <taxon>Ascomycota</taxon>
        <taxon>Pezizomycotina</taxon>
        <taxon>Sordariomycetes</taxon>
        <taxon>Sordariomycetidae</taxon>
        <taxon>Sordariales</taxon>
        <taxon>Chaetomiaceae</taxon>
        <taxon>Corynascus</taxon>
    </lineage>
</organism>
<evidence type="ECO:0000313" key="1">
    <source>
        <dbReference type="EMBL" id="KAK4251400.1"/>
    </source>
</evidence>
<dbReference type="AlphaFoldDB" id="A0AAN7CZT3"/>
<name>A0AAN7CZT3_9PEZI</name>